<evidence type="ECO:0000313" key="2">
    <source>
        <dbReference type="Proteomes" id="UP000321201"/>
    </source>
</evidence>
<reference evidence="1 2" key="1">
    <citation type="submission" date="2019-08" db="EMBL/GenBank/DDBJ databases">
        <title>Pelomicrobium methylotrophicum gen. nov., sp. nov. a moderately thermophilic, facultatively anaerobic, lithoautotrophic and methylotrophic bacterium isolated from a terrestrial mud volcano.</title>
        <authorList>
            <person name="Slobodkina G.B."/>
            <person name="Merkel A.Y."/>
            <person name="Slobodkin A.I."/>
        </authorList>
    </citation>
    <scope>NUCLEOTIDE SEQUENCE [LARGE SCALE GENOMIC DNA]</scope>
    <source>
        <strain evidence="1 2">SM250</strain>
    </source>
</reference>
<gene>
    <name evidence="1" type="ORF">FR698_09725</name>
</gene>
<dbReference type="InterPro" id="IPR036194">
    <property type="entry name" value="FlhD_sf"/>
</dbReference>
<dbReference type="EMBL" id="VPFL01000012">
    <property type="protein sequence ID" value="TXF11609.1"/>
    <property type="molecule type" value="Genomic_DNA"/>
</dbReference>
<evidence type="ECO:0000313" key="1">
    <source>
        <dbReference type="EMBL" id="TXF11609.1"/>
    </source>
</evidence>
<proteinExistence type="predicted"/>
<dbReference type="AlphaFoldDB" id="A0A5C7EUA8"/>
<dbReference type="Proteomes" id="UP000321201">
    <property type="component" value="Unassembled WGS sequence"/>
</dbReference>
<organism evidence="1 2">
    <name type="scientific">Pelomicrobium methylotrophicum</name>
    <dbReference type="NCBI Taxonomy" id="2602750"/>
    <lineage>
        <taxon>Bacteria</taxon>
        <taxon>Pseudomonadati</taxon>
        <taxon>Pseudomonadota</taxon>
        <taxon>Hydrogenophilia</taxon>
        <taxon>Hydrogenophilia incertae sedis</taxon>
        <taxon>Pelomicrobium</taxon>
    </lineage>
</organism>
<accession>A0A5C7EUA8</accession>
<name>A0A5C7EUA8_9PROT</name>
<dbReference type="RefSeq" id="WP_147800008.1">
    <property type="nucleotide sequence ID" value="NZ_VPFL01000012.1"/>
</dbReference>
<keyword evidence="2" id="KW-1185">Reference proteome</keyword>
<dbReference type="InParanoid" id="A0A5C7EUA8"/>
<protein>
    <submittedName>
        <fullName evidence="1">Uncharacterized protein</fullName>
    </submittedName>
</protein>
<comment type="caution">
    <text evidence="1">The sequence shown here is derived from an EMBL/GenBank/DDBJ whole genome shotgun (WGS) entry which is preliminary data.</text>
</comment>
<sequence length="108" mass="11784">MSDLTPNAIEALLDAGYREKIKSLNLEYLSLVRTAAFDPGAARFFGVDDVALKSICDLDRLSLQRIANRGVPLVVARFGPSFWSQVKGVGSDELAVLISREMLRDGGK</sequence>
<dbReference type="Gene3D" id="1.10.4000.10">
    <property type="entry name" value="Flagellar transcriptional activator FlhD"/>
    <property type="match status" value="1"/>
</dbReference>